<dbReference type="EMBL" id="CYRY02004743">
    <property type="protein sequence ID" value="VCW69221.1"/>
    <property type="molecule type" value="Genomic_DNA"/>
</dbReference>
<dbReference type="PROSITE" id="PS00028">
    <property type="entry name" value="ZINC_FINGER_C2H2_1"/>
    <property type="match status" value="1"/>
</dbReference>
<dbReference type="InterPro" id="IPR013087">
    <property type="entry name" value="Znf_C2H2_type"/>
</dbReference>
<evidence type="ECO:0000313" key="10">
    <source>
        <dbReference type="EMBL" id="VCW69221.1"/>
    </source>
</evidence>
<dbReference type="Gene3D" id="3.30.160.60">
    <property type="entry name" value="Classic Zinc Finger"/>
    <property type="match status" value="2"/>
</dbReference>
<keyword evidence="11" id="KW-1185">Reference proteome</keyword>
<dbReference type="PANTHER" id="PTHR24394">
    <property type="entry name" value="ZINC FINGER PROTEIN"/>
    <property type="match status" value="1"/>
</dbReference>
<dbReference type="SMART" id="SM00355">
    <property type="entry name" value="ZnF_C2H2"/>
    <property type="match status" value="1"/>
</dbReference>
<evidence type="ECO:0000256" key="2">
    <source>
        <dbReference type="ARBA" id="ARBA00006991"/>
    </source>
</evidence>
<evidence type="ECO:0000256" key="6">
    <source>
        <dbReference type="ARBA" id="ARBA00022833"/>
    </source>
</evidence>
<keyword evidence="7" id="KW-0539">Nucleus</keyword>
<accession>A0A9X9PW60</accession>
<dbReference type="SUPFAM" id="SSF57667">
    <property type="entry name" value="beta-beta-alpha zinc fingers"/>
    <property type="match status" value="1"/>
</dbReference>
<dbReference type="FunFam" id="3.30.160.60:FF:000371">
    <property type="entry name" value="Zinc finger protein 555"/>
    <property type="match status" value="1"/>
</dbReference>
<comment type="caution">
    <text evidence="10">The sequence shown here is derived from an EMBL/GenBank/DDBJ whole genome shotgun (WGS) entry which is preliminary data.</text>
</comment>
<feature type="domain" description="C2H2-type" evidence="9">
    <location>
        <begin position="20"/>
        <end position="47"/>
    </location>
</feature>
<evidence type="ECO:0000256" key="8">
    <source>
        <dbReference type="PROSITE-ProRule" id="PRU00042"/>
    </source>
</evidence>
<gene>
    <name evidence="10" type="ORF">BN2614_LOCUS1</name>
</gene>
<evidence type="ECO:0000256" key="4">
    <source>
        <dbReference type="ARBA" id="ARBA00022737"/>
    </source>
</evidence>
<dbReference type="PANTHER" id="PTHR24394:SF44">
    <property type="entry name" value="ZINC FINGER PROTEIN 271-LIKE"/>
    <property type="match status" value="1"/>
</dbReference>
<evidence type="ECO:0000259" key="9">
    <source>
        <dbReference type="PROSITE" id="PS50157"/>
    </source>
</evidence>
<keyword evidence="4" id="KW-0677">Repeat</keyword>
<evidence type="ECO:0000256" key="1">
    <source>
        <dbReference type="ARBA" id="ARBA00004123"/>
    </source>
</evidence>
<protein>
    <recommendedName>
        <fullName evidence="9">C2H2-type domain-containing protein</fullName>
    </recommendedName>
</protein>
<evidence type="ECO:0000256" key="5">
    <source>
        <dbReference type="ARBA" id="ARBA00022771"/>
    </source>
</evidence>
<keyword evidence="6" id="KW-0862">Zinc</keyword>
<keyword evidence="3" id="KW-0479">Metal-binding</keyword>
<reference evidence="10 11" key="1">
    <citation type="submission" date="2018-10" db="EMBL/GenBank/DDBJ databases">
        <authorList>
            <person name="Ekblom R."/>
            <person name="Jareborg N."/>
        </authorList>
    </citation>
    <scope>NUCLEOTIDE SEQUENCE [LARGE SCALE GENOMIC DNA]</scope>
    <source>
        <tissue evidence="10">Muscle</tissue>
    </source>
</reference>
<dbReference type="Pfam" id="PF00096">
    <property type="entry name" value="zf-C2H2"/>
    <property type="match status" value="1"/>
</dbReference>
<dbReference type="Proteomes" id="UP000269945">
    <property type="component" value="Unassembled WGS sequence"/>
</dbReference>
<keyword evidence="5 8" id="KW-0863">Zinc-finger</keyword>
<comment type="similarity">
    <text evidence="2">Belongs to the krueppel C2H2-type zinc-finger protein family.</text>
</comment>
<sequence length="58" mass="6924">MISHTGHKLYEYQECEEKPYKCKECGKAFKHRQSIRVHVRTHTGEKPYKCKHCGKAFK</sequence>
<dbReference type="GO" id="GO:0008270">
    <property type="term" value="F:zinc ion binding"/>
    <property type="evidence" value="ECO:0007669"/>
    <property type="project" value="UniProtKB-KW"/>
</dbReference>
<proteinExistence type="inferred from homology"/>
<dbReference type="InterPro" id="IPR036236">
    <property type="entry name" value="Znf_C2H2_sf"/>
</dbReference>
<evidence type="ECO:0000256" key="3">
    <source>
        <dbReference type="ARBA" id="ARBA00022723"/>
    </source>
</evidence>
<dbReference type="GO" id="GO:0000981">
    <property type="term" value="F:DNA-binding transcription factor activity, RNA polymerase II-specific"/>
    <property type="evidence" value="ECO:0007669"/>
    <property type="project" value="TreeGrafter"/>
</dbReference>
<feature type="non-terminal residue" evidence="10">
    <location>
        <position position="58"/>
    </location>
</feature>
<evidence type="ECO:0000256" key="7">
    <source>
        <dbReference type="ARBA" id="ARBA00023242"/>
    </source>
</evidence>
<name>A0A9X9PW60_GULGU</name>
<dbReference type="FunFam" id="3.30.160.60:FF:000688">
    <property type="entry name" value="zinc finger protein 197 isoform X1"/>
    <property type="match status" value="1"/>
</dbReference>
<organism evidence="10 11">
    <name type="scientific">Gulo gulo</name>
    <name type="common">Wolverine</name>
    <name type="synonym">Gluton</name>
    <dbReference type="NCBI Taxonomy" id="48420"/>
    <lineage>
        <taxon>Eukaryota</taxon>
        <taxon>Metazoa</taxon>
        <taxon>Chordata</taxon>
        <taxon>Craniata</taxon>
        <taxon>Vertebrata</taxon>
        <taxon>Euteleostomi</taxon>
        <taxon>Mammalia</taxon>
        <taxon>Eutheria</taxon>
        <taxon>Laurasiatheria</taxon>
        <taxon>Carnivora</taxon>
        <taxon>Caniformia</taxon>
        <taxon>Musteloidea</taxon>
        <taxon>Mustelidae</taxon>
        <taxon>Guloninae</taxon>
        <taxon>Gulo</taxon>
    </lineage>
</organism>
<comment type="subcellular location">
    <subcellularLocation>
        <location evidence="1">Nucleus</location>
    </subcellularLocation>
</comment>
<dbReference type="AlphaFoldDB" id="A0A9X9PW60"/>
<dbReference type="PROSITE" id="PS50157">
    <property type="entry name" value="ZINC_FINGER_C2H2_2"/>
    <property type="match status" value="1"/>
</dbReference>
<dbReference type="GO" id="GO:0005634">
    <property type="term" value="C:nucleus"/>
    <property type="evidence" value="ECO:0007669"/>
    <property type="project" value="UniProtKB-SubCell"/>
</dbReference>
<evidence type="ECO:0000313" key="11">
    <source>
        <dbReference type="Proteomes" id="UP000269945"/>
    </source>
</evidence>